<name>A0A370K9H3_9GAMM</name>
<accession>A0A370K9H3</accession>
<protein>
    <submittedName>
        <fullName evidence="1">Uncharacterized protein</fullName>
    </submittedName>
</protein>
<organism evidence="1 2">
    <name type="scientific">Dyella solisilvae</name>
    <dbReference type="NCBI Taxonomy" id="1920168"/>
    <lineage>
        <taxon>Bacteria</taxon>
        <taxon>Pseudomonadati</taxon>
        <taxon>Pseudomonadota</taxon>
        <taxon>Gammaproteobacteria</taxon>
        <taxon>Lysobacterales</taxon>
        <taxon>Rhodanobacteraceae</taxon>
        <taxon>Dyella</taxon>
    </lineage>
</organism>
<keyword evidence="2" id="KW-1185">Reference proteome</keyword>
<proteinExistence type="predicted"/>
<evidence type="ECO:0000313" key="1">
    <source>
        <dbReference type="EMBL" id="RDI99306.1"/>
    </source>
</evidence>
<dbReference type="Proteomes" id="UP000254711">
    <property type="component" value="Unassembled WGS sequence"/>
</dbReference>
<reference evidence="1 2" key="1">
    <citation type="submission" date="2018-07" db="EMBL/GenBank/DDBJ databases">
        <title>Dyella solisilvae sp. nov., isolated from the pine and broad-leaved mixed forest soil.</title>
        <authorList>
            <person name="Gao Z."/>
            <person name="Qiu L."/>
        </authorList>
    </citation>
    <scope>NUCLEOTIDE SEQUENCE [LARGE SCALE GENOMIC DNA]</scope>
    <source>
        <strain evidence="1 2">DHG54</strain>
    </source>
</reference>
<dbReference type="EMBL" id="QQSY01000001">
    <property type="protein sequence ID" value="RDI99306.1"/>
    <property type="molecule type" value="Genomic_DNA"/>
</dbReference>
<evidence type="ECO:0000313" key="2">
    <source>
        <dbReference type="Proteomes" id="UP000254711"/>
    </source>
</evidence>
<sequence length="129" mass="14607">MRKLVELDQVTMVTKEFDEAKIERSALALKEYLLGLTPKEDALKMKELVLPIVEQALSRTLELPFDNRKKPFRYESGEGLLPAEYSKLASPFFVAISGMSGLGSNLIDPIHKDGKIYVWMEFEDAASRI</sequence>
<dbReference type="RefSeq" id="WP_114823048.1">
    <property type="nucleotide sequence ID" value="NZ_QQSY01000001.1"/>
</dbReference>
<comment type="caution">
    <text evidence="1">The sequence shown here is derived from an EMBL/GenBank/DDBJ whole genome shotgun (WGS) entry which is preliminary data.</text>
</comment>
<dbReference type="AlphaFoldDB" id="A0A370K9H3"/>
<gene>
    <name evidence="1" type="ORF">DVT68_00105</name>
</gene>
<dbReference type="OrthoDB" id="9255666at2"/>